<dbReference type="GO" id="GO:0000246">
    <property type="term" value="F:Delta24(24-1) sterol reductase activity"/>
    <property type="evidence" value="ECO:0007669"/>
    <property type="project" value="TreeGrafter"/>
</dbReference>
<evidence type="ECO:0000256" key="6">
    <source>
        <dbReference type="ARBA" id="ARBA00023002"/>
    </source>
</evidence>
<dbReference type="FunFam" id="3.30.465.10:FF:000006">
    <property type="entry name" value="Delta(24)-sterol reductase"/>
    <property type="match status" value="1"/>
</dbReference>
<protein>
    <recommendedName>
        <fullName evidence="3">Delta(24)-sterol reductase</fullName>
        <ecNumber evidence="3">1.3.1.72</ecNumber>
    </recommendedName>
</protein>
<dbReference type="InterPro" id="IPR006094">
    <property type="entry name" value="Oxid_FAD_bind_N"/>
</dbReference>
<keyword evidence="7 10" id="KW-0472">Membrane</keyword>
<dbReference type="PANTHER" id="PTHR10801:SF0">
    <property type="entry name" value="DELTA(24)-STEROL REDUCTASE"/>
    <property type="match status" value="1"/>
</dbReference>
<comment type="subcellular location">
    <subcellularLocation>
        <location evidence="2">Membrane</location>
        <topology evidence="2">Single-pass membrane protein</topology>
    </subcellularLocation>
</comment>
<evidence type="ECO:0000256" key="7">
    <source>
        <dbReference type="ARBA" id="ARBA00023136"/>
    </source>
</evidence>
<dbReference type="PROSITE" id="PS51387">
    <property type="entry name" value="FAD_PCMH"/>
    <property type="match status" value="1"/>
</dbReference>
<evidence type="ECO:0000259" key="11">
    <source>
        <dbReference type="PROSITE" id="PS51387"/>
    </source>
</evidence>
<evidence type="ECO:0000256" key="2">
    <source>
        <dbReference type="ARBA" id="ARBA00004167"/>
    </source>
</evidence>
<evidence type="ECO:0000256" key="5">
    <source>
        <dbReference type="ARBA" id="ARBA00022989"/>
    </source>
</evidence>
<dbReference type="Proteomes" id="UP000018936">
    <property type="component" value="Unassembled WGS sequence"/>
</dbReference>
<proteinExistence type="predicted"/>
<comment type="caution">
    <text evidence="12">The sequence shown here is derived from an EMBL/GenBank/DDBJ whole genome shotgun (WGS) entry which is preliminary data.</text>
</comment>
<dbReference type="InterPro" id="IPR040165">
    <property type="entry name" value="Diminuto-like"/>
</dbReference>
<dbReference type="InterPro" id="IPR016166">
    <property type="entry name" value="FAD-bd_PCMH"/>
</dbReference>
<evidence type="ECO:0000256" key="3">
    <source>
        <dbReference type="ARBA" id="ARBA00012405"/>
    </source>
</evidence>
<dbReference type="Gene3D" id="3.30.465.10">
    <property type="match status" value="1"/>
</dbReference>
<evidence type="ECO:0000256" key="10">
    <source>
        <dbReference type="SAM" id="Phobius"/>
    </source>
</evidence>
<dbReference type="GO" id="GO:0016020">
    <property type="term" value="C:membrane"/>
    <property type="evidence" value="ECO:0007669"/>
    <property type="project" value="UniProtKB-SubCell"/>
</dbReference>
<dbReference type="InterPro" id="IPR016169">
    <property type="entry name" value="FAD-bd_PCMH_sub2"/>
</dbReference>
<feature type="transmembrane region" description="Helical" evidence="10">
    <location>
        <begin position="31"/>
        <end position="50"/>
    </location>
</feature>
<dbReference type="PANTHER" id="PTHR10801">
    <property type="entry name" value="24-DEHYDROCHOLESTEROL REDUCTASE"/>
    <property type="match status" value="1"/>
</dbReference>
<keyword evidence="4 10" id="KW-0812">Transmembrane</keyword>
<evidence type="ECO:0000313" key="13">
    <source>
        <dbReference type="Proteomes" id="UP000018936"/>
    </source>
</evidence>
<organism evidence="12 13">
    <name type="scientific">Ophiophagus hannah</name>
    <name type="common">King cobra</name>
    <name type="synonym">Naja hannah</name>
    <dbReference type="NCBI Taxonomy" id="8665"/>
    <lineage>
        <taxon>Eukaryota</taxon>
        <taxon>Metazoa</taxon>
        <taxon>Chordata</taxon>
        <taxon>Craniata</taxon>
        <taxon>Vertebrata</taxon>
        <taxon>Euteleostomi</taxon>
        <taxon>Lepidosauria</taxon>
        <taxon>Squamata</taxon>
        <taxon>Bifurcata</taxon>
        <taxon>Unidentata</taxon>
        <taxon>Episquamata</taxon>
        <taxon>Toxicofera</taxon>
        <taxon>Serpentes</taxon>
        <taxon>Colubroidea</taxon>
        <taxon>Elapidae</taxon>
        <taxon>Elapinae</taxon>
        <taxon>Ophiophagus</taxon>
    </lineage>
</organism>
<accession>V8NRM6</accession>
<dbReference type="SUPFAM" id="SSF56176">
    <property type="entry name" value="FAD-binding/transporter-associated domain-like"/>
    <property type="match status" value="1"/>
</dbReference>
<dbReference type="AlphaFoldDB" id="V8NRM6"/>
<evidence type="ECO:0000256" key="8">
    <source>
        <dbReference type="ARBA" id="ARBA00051033"/>
    </source>
</evidence>
<dbReference type="GO" id="GO:0071949">
    <property type="term" value="F:FAD binding"/>
    <property type="evidence" value="ECO:0007669"/>
    <property type="project" value="InterPro"/>
</dbReference>
<dbReference type="GO" id="GO:0050614">
    <property type="term" value="F:Delta24-sterol reductase activity"/>
    <property type="evidence" value="ECO:0007669"/>
    <property type="project" value="UniProtKB-EC"/>
</dbReference>
<evidence type="ECO:0000256" key="9">
    <source>
        <dbReference type="ARBA" id="ARBA00052927"/>
    </source>
</evidence>
<keyword evidence="5 10" id="KW-1133">Transmembrane helix</keyword>
<dbReference type="Pfam" id="PF01565">
    <property type="entry name" value="FAD_binding_4"/>
    <property type="match status" value="1"/>
</dbReference>
<dbReference type="EMBL" id="AZIM01002357">
    <property type="protein sequence ID" value="ETE64202.1"/>
    <property type="molecule type" value="Genomic_DNA"/>
</dbReference>
<comment type="catalytic activity">
    <reaction evidence="8">
        <text>lanosterol + NADPH + H(+) = 24,25-dihydrolanosterol + NADP(+)</text>
        <dbReference type="Rhea" id="RHEA:33919"/>
        <dbReference type="ChEBI" id="CHEBI:15378"/>
        <dbReference type="ChEBI" id="CHEBI:16521"/>
        <dbReference type="ChEBI" id="CHEBI:28113"/>
        <dbReference type="ChEBI" id="CHEBI:57783"/>
        <dbReference type="ChEBI" id="CHEBI:58349"/>
    </reaction>
    <physiologicalReaction direction="left-to-right" evidence="8">
        <dbReference type="Rhea" id="RHEA:33920"/>
    </physiologicalReaction>
</comment>
<comment type="cofactor">
    <cofactor evidence="1">
        <name>FAD</name>
        <dbReference type="ChEBI" id="CHEBI:57692"/>
    </cofactor>
</comment>
<dbReference type="GO" id="GO:0005737">
    <property type="term" value="C:cytoplasm"/>
    <property type="evidence" value="ECO:0007669"/>
    <property type="project" value="TreeGrafter"/>
</dbReference>
<dbReference type="InterPro" id="IPR036318">
    <property type="entry name" value="FAD-bd_PCMH-like_sf"/>
</dbReference>
<sequence>MAPLLSLGIGLLLFLLWARYRGIEYVLVHHRWIFVCLFLLPLSVLFDIYYQLRAWAVQKLHCAPRQHDLRVRNIQKQVREWKAEGQKTYMCTGRPGWLTMSLRIGKYKKTLKNITINLMDILDVDTERQVVRVEPLVSMGQLTAHLNRIGWTIPVVPELDDLTVGGLLMGTGIESSSHIYGLFQHICVACELVLADGSHVRCTPEENSDLFYAVPWSCGTLGFLVAAEIKMIPSKNYVKLHYEPVRGLKTICKRFAEESEKKENHFVEGIVYSLEEAVIMTGVLTNEIEQEKDIIPFGNHPIFRCLFGWMVPPKISLLKLTQGEAIRKLYEQHHVIQDMMIPMKSLEQCIQTFHSVIKVYPLWLCPFILPHNPGMVHPKGDEEELCVDVGAYGMPQTKHFEAMASTRQLEKFVRNVHG</sequence>
<name>V8NRM6_OPHHA</name>
<keyword evidence="13" id="KW-1185">Reference proteome</keyword>
<gene>
    <name evidence="12" type="primary">Dhcr24</name>
    <name evidence="12" type="ORF">L345_10035</name>
</gene>
<dbReference type="GO" id="GO:0008202">
    <property type="term" value="P:steroid metabolic process"/>
    <property type="evidence" value="ECO:0007669"/>
    <property type="project" value="TreeGrafter"/>
</dbReference>
<keyword evidence="6" id="KW-0560">Oxidoreductase</keyword>
<evidence type="ECO:0000256" key="1">
    <source>
        <dbReference type="ARBA" id="ARBA00001974"/>
    </source>
</evidence>
<dbReference type="OrthoDB" id="415825at2759"/>
<evidence type="ECO:0000256" key="4">
    <source>
        <dbReference type="ARBA" id="ARBA00022692"/>
    </source>
</evidence>
<feature type="domain" description="FAD-binding PCMH-type" evidence="11">
    <location>
        <begin position="60"/>
        <end position="234"/>
    </location>
</feature>
<reference evidence="12 13" key="1">
    <citation type="journal article" date="2013" name="Proc. Natl. Acad. Sci. U.S.A.">
        <title>The king cobra genome reveals dynamic gene evolution and adaptation in the snake venom system.</title>
        <authorList>
            <person name="Vonk F.J."/>
            <person name="Casewell N.R."/>
            <person name="Henkel C.V."/>
            <person name="Heimberg A.M."/>
            <person name="Jansen H.J."/>
            <person name="McCleary R.J."/>
            <person name="Kerkkamp H.M."/>
            <person name="Vos R.A."/>
            <person name="Guerreiro I."/>
            <person name="Calvete J.J."/>
            <person name="Wuster W."/>
            <person name="Woods A.E."/>
            <person name="Logan J.M."/>
            <person name="Harrison R.A."/>
            <person name="Castoe T.A."/>
            <person name="de Koning A.P."/>
            <person name="Pollock D.D."/>
            <person name="Yandell M."/>
            <person name="Calderon D."/>
            <person name="Renjifo C."/>
            <person name="Currier R.B."/>
            <person name="Salgado D."/>
            <person name="Pla D."/>
            <person name="Sanz L."/>
            <person name="Hyder A.S."/>
            <person name="Ribeiro J.M."/>
            <person name="Arntzen J.W."/>
            <person name="van den Thillart G.E."/>
            <person name="Boetzer M."/>
            <person name="Pirovano W."/>
            <person name="Dirks R.P."/>
            <person name="Spaink H.P."/>
            <person name="Duboule D."/>
            <person name="McGlinn E."/>
            <person name="Kini R.M."/>
            <person name="Richardson M.K."/>
        </authorList>
    </citation>
    <scope>NUCLEOTIDE SEQUENCE</scope>
    <source>
        <tissue evidence="12">Blood</tissue>
    </source>
</reference>
<evidence type="ECO:0000313" key="12">
    <source>
        <dbReference type="EMBL" id="ETE64202.1"/>
    </source>
</evidence>
<comment type="catalytic activity">
    <reaction evidence="9">
        <text>5alpha-cholest-8-en-3beta-ol + NADP(+) = zymosterol + NADPH + H(+)</text>
        <dbReference type="Rhea" id="RHEA:36399"/>
        <dbReference type="ChEBI" id="CHEBI:15378"/>
        <dbReference type="ChEBI" id="CHEBI:16608"/>
        <dbReference type="ChEBI" id="CHEBI:18252"/>
        <dbReference type="ChEBI" id="CHEBI:57783"/>
        <dbReference type="ChEBI" id="CHEBI:58349"/>
        <dbReference type="EC" id="1.3.1.72"/>
    </reaction>
    <physiologicalReaction direction="right-to-left" evidence="9">
        <dbReference type="Rhea" id="RHEA:36401"/>
    </physiologicalReaction>
</comment>
<dbReference type="EC" id="1.3.1.72" evidence="3"/>